<dbReference type="GO" id="GO:0005615">
    <property type="term" value="C:extracellular space"/>
    <property type="evidence" value="ECO:0007669"/>
    <property type="project" value="TreeGrafter"/>
</dbReference>
<dbReference type="PANTHER" id="PTHR11533:SF174">
    <property type="entry name" value="PUROMYCIN-SENSITIVE AMINOPEPTIDASE-RELATED"/>
    <property type="match status" value="1"/>
</dbReference>
<evidence type="ECO:0000313" key="3">
    <source>
        <dbReference type="Proteomes" id="UP000282613"/>
    </source>
</evidence>
<reference evidence="2 3" key="2">
    <citation type="submission" date="2018-11" db="EMBL/GenBank/DDBJ databases">
        <authorList>
            <consortium name="Pathogen Informatics"/>
        </authorList>
    </citation>
    <scope>NUCLEOTIDE SEQUENCE [LARGE SCALE GENOMIC DNA]</scope>
</reference>
<gene>
    <name evidence="2" type="ORF">TASK_LOCUS2610</name>
</gene>
<name>A0A0R3VYW5_TAEAS</name>
<accession>A0A0R3VYW5</accession>
<dbReference type="AlphaFoldDB" id="A0A0R3VYW5"/>
<protein>
    <submittedName>
        <fullName evidence="4">Peptidase_M1_N domain-containing protein</fullName>
    </submittedName>
</protein>
<proteinExistence type="predicted"/>
<dbReference type="Pfam" id="PF17900">
    <property type="entry name" value="Peptidase_M1_N"/>
    <property type="match status" value="1"/>
</dbReference>
<dbReference type="GO" id="GO:0006508">
    <property type="term" value="P:proteolysis"/>
    <property type="evidence" value="ECO:0007669"/>
    <property type="project" value="TreeGrafter"/>
</dbReference>
<dbReference type="SUPFAM" id="SSF63737">
    <property type="entry name" value="Leukotriene A4 hydrolase N-terminal domain"/>
    <property type="match status" value="1"/>
</dbReference>
<dbReference type="GO" id="GO:0043171">
    <property type="term" value="P:peptide catabolic process"/>
    <property type="evidence" value="ECO:0007669"/>
    <property type="project" value="TreeGrafter"/>
</dbReference>
<dbReference type="Proteomes" id="UP000282613">
    <property type="component" value="Unassembled WGS sequence"/>
</dbReference>
<dbReference type="GO" id="GO:0070006">
    <property type="term" value="F:metalloaminopeptidase activity"/>
    <property type="evidence" value="ECO:0007669"/>
    <property type="project" value="TreeGrafter"/>
</dbReference>
<organism evidence="4">
    <name type="scientific">Taenia asiatica</name>
    <name type="common">Asian tapeworm</name>
    <dbReference type="NCBI Taxonomy" id="60517"/>
    <lineage>
        <taxon>Eukaryota</taxon>
        <taxon>Metazoa</taxon>
        <taxon>Spiralia</taxon>
        <taxon>Lophotrochozoa</taxon>
        <taxon>Platyhelminthes</taxon>
        <taxon>Cestoda</taxon>
        <taxon>Eucestoda</taxon>
        <taxon>Cyclophyllidea</taxon>
        <taxon>Taeniidae</taxon>
        <taxon>Taenia</taxon>
    </lineage>
</organism>
<dbReference type="Gene3D" id="2.60.40.1730">
    <property type="entry name" value="tricorn interacting facor f3 domain"/>
    <property type="match status" value="1"/>
</dbReference>
<dbReference type="GO" id="GO:0008270">
    <property type="term" value="F:zinc ion binding"/>
    <property type="evidence" value="ECO:0007669"/>
    <property type="project" value="TreeGrafter"/>
</dbReference>
<dbReference type="InterPro" id="IPR050344">
    <property type="entry name" value="Peptidase_M1_aminopeptidases"/>
</dbReference>
<dbReference type="EMBL" id="UYRS01002199">
    <property type="protein sequence ID" value="VDK25644.1"/>
    <property type="molecule type" value="Genomic_DNA"/>
</dbReference>
<dbReference type="InterPro" id="IPR045357">
    <property type="entry name" value="Aminopeptidase_N-like_N"/>
</dbReference>
<feature type="domain" description="Aminopeptidase N-like N-terminal" evidence="1">
    <location>
        <begin position="17"/>
        <end position="176"/>
    </location>
</feature>
<evidence type="ECO:0000313" key="4">
    <source>
        <dbReference type="WBParaSite" id="TASK_0000260901-mRNA-1"/>
    </source>
</evidence>
<dbReference type="STRING" id="60517.A0A0R3VYW5"/>
<sequence>MSSVNCEFERLPRIYEPKVYILELYPNAKDSAFYGKVTICMSLTLPTNSIILNAKKIEIISAKIRHSASKSELIAPTDSIVYDEKQEKVTVKFDSQLEAGDADLCLEYKGVIADDMHGFYRSTYRDSDGEERIILSTQFEATYARRAFPCFDEPDRKAKFRISMVIPDHLTALSCM</sequence>
<dbReference type="GO" id="GO:0042277">
    <property type="term" value="F:peptide binding"/>
    <property type="evidence" value="ECO:0007669"/>
    <property type="project" value="TreeGrafter"/>
</dbReference>
<reference evidence="4" key="1">
    <citation type="submission" date="2017-02" db="UniProtKB">
        <authorList>
            <consortium name="WormBaseParasite"/>
        </authorList>
    </citation>
    <scope>IDENTIFICATION</scope>
</reference>
<dbReference type="WBParaSite" id="TASK_0000260901-mRNA-1">
    <property type="protein sequence ID" value="TASK_0000260901-mRNA-1"/>
    <property type="gene ID" value="TASK_0000260901"/>
</dbReference>
<dbReference type="OrthoDB" id="275509at2759"/>
<evidence type="ECO:0000313" key="2">
    <source>
        <dbReference type="EMBL" id="VDK25644.1"/>
    </source>
</evidence>
<dbReference type="PANTHER" id="PTHR11533">
    <property type="entry name" value="PROTEASE M1 ZINC METALLOPROTEASE"/>
    <property type="match status" value="1"/>
</dbReference>
<dbReference type="GO" id="GO:0016020">
    <property type="term" value="C:membrane"/>
    <property type="evidence" value="ECO:0007669"/>
    <property type="project" value="TreeGrafter"/>
</dbReference>
<evidence type="ECO:0000259" key="1">
    <source>
        <dbReference type="Pfam" id="PF17900"/>
    </source>
</evidence>
<keyword evidence="3" id="KW-1185">Reference proteome</keyword>
<dbReference type="GO" id="GO:0005737">
    <property type="term" value="C:cytoplasm"/>
    <property type="evidence" value="ECO:0007669"/>
    <property type="project" value="TreeGrafter"/>
</dbReference>
<dbReference type="InterPro" id="IPR042097">
    <property type="entry name" value="Aminopeptidase_N-like_N_sf"/>
</dbReference>